<evidence type="ECO:0000313" key="2">
    <source>
        <dbReference type="EMBL" id="GBP78664.1"/>
    </source>
</evidence>
<reference evidence="2 3" key="1">
    <citation type="journal article" date="2019" name="Commun. Biol.">
        <title>The bagworm genome reveals a unique fibroin gene that provides high tensile strength.</title>
        <authorList>
            <person name="Kono N."/>
            <person name="Nakamura H."/>
            <person name="Ohtoshi R."/>
            <person name="Tomita M."/>
            <person name="Numata K."/>
            <person name="Arakawa K."/>
        </authorList>
    </citation>
    <scope>NUCLEOTIDE SEQUENCE [LARGE SCALE GENOMIC DNA]</scope>
</reference>
<evidence type="ECO:0000313" key="3">
    <source>
        <dbReference type="Proteomes" id="UP000299102"/>
    </source>
</evidence>
<dbReference type="Proteomes" id="UP000299102">
    <property type="component" value="Unassembled WGS sequence"/>
</dbReference>
<sequence length="171" mass="18725">MLSNNQPSSSNLKDSPPLNRTVEPERNAADEGELTLECTKSRNGCATAALHNKRNRNNTEHGIDFLGSLYMANFVSIDVFIDRCASTHRASKTYDYTGGSLDEIALRPRTGANGDVSVGNIETGKYDEKYDALRQRMAPGDPERARETARSSAGAAGVDVTRLFFCMRGFL</sequence>
<accession>A0A4C1YV19</accession>
<feature type="compositionally biased region" description="Polar residues" evidence="1">
    <location>
        <begin position="1"/>
        <end position="13"/>
    </location>
</feature>
<dbReference type="AlphaFoldDB" id="A0A4C1YV19"/>
<evidence type="ECO:0000256" key="1">
    <source>
        <dbReference type="SAM" id="MobiDB-lite"/>
    </source>
</evidence>
<name>A0A4C1YV19_EUMVA</name>
<gene>
    <name evidence="2" type="ORF">EVAR_53483_1</name>
</gene>
<comment type="caution">
    <text evidence="2">The sequence shown here is derived from an EMBL/GenBank/DDBJ whole genome shotgun (WGS) entry which is preliminary data.</text>
</comment>
<organism evidence="2 3">
    <name type="scientific">Eumeta variegata</name>
    <name type="common">Bagworm moth</name>
    <name type="synonym">Eumeta japonica</name>
    <dbReference type="NCBI Taxonomy" id="151549"/>
    <lineage>
        <taxon>Eukaryota</taxon>
        <taxon>Metazoa</taxon>
        <taxon>Ecdysozoa</taxon>
        <taxon>Arthropoda</taxon>
        <taxon>Hexapoda</taxon>
        <taxon>Insecta</taxon>
        <taxon>Pterygota</taxon>
        <taxon>Neoptera</taxon>
        <taxon>Endopterygota</taxon>
        <taxon>Lepidoptera</taxon>
        <taxon>Glossata</taxon>
        <taxon>Ditrysia</taxon>
        <taxon>Tineoidea</taxon>
        <taxon>Psychidae</taxon>
        <taxon>Oiketicinae</taxon>
        <taxon>Eumeta</taxon>
    </lineage>
</organism>
<keyword evidence="3" id="KW-1185">Reference proteome</keyword>
<feature type="region of interest" description="Disordered" evidence="1">
    <location>
        <begin position="1"/>
        <end position="32"/>
    </location>
</feature>
<protein>
    <submittedName>
        <fullName evidence="2">Uncharacterized protein</fullName>
    </submittedName>
</protein>
<proteinExistence type="predicted"/>
<dbReference type="EMBL" id="BGZK01001379">
    <property type="protein sequence ID" value="GBP78664.1"/>
    <property type="molecule type" value="Genomic_DNA"/>
</dbReference>